<feature type="compositionally biased region" description="Polar residues" evidence="1">
    <location>
        <begin position="214"/>
        <end position="227"/>
    </location>
</feature>
<accession>A0A7J7LWC8</accession>
<feature type="compositionally biased region" description="Pro residues" evidence="1">
    <location>
        <begin position="289"/>
        <end position="300"/>
    </location>
</feature>
<name>A0A7J7LWC8_9MAGN</name>
<protein>
    <submittedName>
        <fullName evidence="2">Uncharacterized protein</fullName>
    </submittedName>
</protein>
<evidence type="ECO:0000256" key="1">
    <source>
        <dbReference type="SAM" id="MobiDB-lite"/>
    </source>
</evidence>
<sequence length="343" mass="38227">MLRSQKLISFVDGGHPQPPKMVVLDENEQPNPEYLTWEYYDQFMLCMINSTLSEEILSHVIGLETSREVWKALGSTLAQHSKACELQLKHALQECKKGNSTIDEYLRTFKNICDSLGAIGCSVPDEDKSYWLLQGLGPNYESFTTTMLAKPSIPSYQEAVASLKIHNLRTSSLHKSYMESAYATQRGGRYNSRGRGRSFRGRGRGRGRFSNSYYFSTPQTHQPQRNANKAIRSSPTSSVQQPSSIICQIYHPSDEIQGGMPHSNSTQSLNLSPNVHLVHQPCVSITPLSSPPSPPPPPPVNDNQHGMTTRGKLGIIKPNPKYANISDTLYPNPSTSIKPHIMQ</sequence>
<dbReference type="EMBL" id="JACGCM010001954">
    <property type="protein sequence ID" value="KAF6146858.1"/>
    <property type="molecule type" value="Genomic_DNA"/>
</dbReference>
<evidence type="ECO:0000313" key="3">
    <source>
        <dbReference type="Proteomes" id="UP000541444"/>
    </source>
</evidence>
<feature type="region of interest" description="Disordered" evidence="1">
    <location>
        <begin position="283"/>
        <end position="320"/>
    </location>
</feature>
<feature type="region of interest" description="Disordered" evidence="1">
    <location>
        <begin position="183"/>
        <end position="242"/>
    </location>
</feature>
<comment type="caution">
    <text evidence="2">The sequence shown here is derived from an EMBL/GenBank/DDBJ whole genome shotgun (WGS) entry which is preliminary data.</text>
</comment>
<proteinExistence type="predicted"/>
<gene>
    <name evidence="2" type="ORF">GIB67_018511</name>
</gene>
<reference evidence="2 3" key="1">
    <citation type="journal article" date="2020" name="IScience">
        <title>Genome Sequencing of the Endangered Kingdonia uniflora (Circaeasteraceae, Ranunculales) Reveals Potential Mechanisms of Evolutionary Specialization.</title>
        <authorList>
            <person name="Sun Y."/>
            <person name="Deng T."/>
            <person name="Zhang A."/>
            <person name="Moore M.J."/>
            <person name="Landis J.B."/>
            <person name="Lin N."/>
            <person name="Zhang H."/>
            <person name="Zhang X."/>
            <person name="Huang J."/>
            <person name="Zhang X."/>
            <person name="Sun H."/>
            <person name="Wang H."/>
        </authorList>
    </citation>
    <scope>NUCLEOTIDE SEQUENCE [LARGE SCALE GENOMIC DNA]</scope>
    <source>
        <strain evidence="2">TB1705</strain>
        <tissue evidence="2">Leaf</tissue>
    </source>
</reference>
<dbReference type="Pfam" id="PF14223">
    <property type="entry name" value="Retrotran_gag_2"/>
    <property type="match status" value="1"/>
</dbReference>
<dbReference type="PANTHER" id="PTHR47481:SF10">
    <property type="entry name" value="COPIA-LIKE POLYPROTEIN_RETROTRANSPOSON"/>
    <property type="match status" value="1"/>
</dbReference>
<evidence type="ECO:0000313" key="2">
    <source>
        <dbReference type="EMBL" id="KAF6146858.1"/>
    </source>
</evidence>
<organism evidence="2 3">
    <name type="scientific">Kingdonia uniflora</name>
    <dbReference type="NCBI Taxonomy" id="39325"/>
    <lineage>
        <taxon>Eukaryota</taxon>
        <taxon>Viridiplantae</taxon>
        <taxon>Streptophyta</taxon>
        <taxon>Embryophyta</taxon>
        <taxon>Tracheophyta</taxon>
        <taxon>Spermatophyta</taxon>
        <taxon>Magnoliopsida</taxon>
        <taxon>Ranunculales</taxon>
        <taxon>Circaeasteraceae</taxon>
        <taxon>Kingdonia</taxon>
    </lineage>
</organism>
<dbReference type="PANTHER" id="PTHR47481">
    <property type="match status" value="1"/>
</dbReference>
<keyword evidence="3" id="KW-1185">Reference proteome</keyword>
<dbReference type="Proteomes" id="UP000541444">
    <property type="component" value="Unassembled WGS sequence"/>
</dbReference>
<dbReference type="AlphaFoldDB" id="A0A7J7LWC8"/>
<feature type="compositionally biased region" description="Basic residues" evidence="1">
    <location>
        <begin position="192"/>
        <end position="207"/>
    </location>
</feature>
<feature type="compositionally biased region" description="Low complexity" evidence="1">
    <location>
        <begin position="233"/>
        <end position="242"/>
    </location>
</feature>